<comment type="caution">
    <text evidence="12">The sequence shown here is derived from an EMBL/GenBank/DDBJ whole genome shotgun (WGS) entry which is preliminary data.</text>
</comment>
<dbReference type="EMBL" id="JBHUMD010000027">
    <property type="protein sequence ID" value="MFD2603103.1"/>
    <property type="molecule type" value="Genomic_DNA"/>
</dbReference>
<evidence type="ECO:0000259" key="11">
    <source>
        <dbReference type="PROSITE" id="PS51900"/>
    </source>
</evidence>
<dbReference type="InterPro" id="IPR011010">
    <property type="entry name" value="DNA_brk_join_enz"/>
</dbReference>
<evidence type="ECO:0000313" key="12">
    <source>
        <dbReference type="EMBL" id="MFD2603103.1"/>
    </source>
</evidence>
<dbReference type="InterPro" id="IPR050090">
    <property type="entry name" value="Tyrosine_recombinase_XerCD"/>
</dbReference>
<dbReference type="RefSeq" id="WP_379822003.1">
    <property type="nucleotide sequence ID" value="NZ_JBHUMD010000027.1"/>
</dbReference>
<dbReference type="PANTHER" id="PTHR30349:SF77">
    <property type="entry name" value="TYROSINE RECOMBINASE XERC"/>
    <property type="match status" value="1"/>
</dbReference>
<reference evidence="13" key="1">
    <citation type="journal article" date="2019" name="Int. J. Syst. Evol. Microbiol.">
        <title>The Global Catalogue of Microorganisms (GCM) 10K type strain sequencing project: providing services to taxonomists for standard genome sequencing and annotation.</title>
        <authorList>
            <consortium name="The Broad Institute Genomics Platform"/>
            <consortium name="The Broad Institute Genome Sequencing Center for Infectious Disease"/>
            <person name="Wu L."/>
            <person name="Ma J."/>
        </authorList>
    </citation>
    <scope>NUCLEOTIDE SEQUENCE [LARGE SCALE GENOMIC DNA]</scope>
    <source>
        <strain evidence="13">KCTC 42107</strain>
    </source>
</reference>
<dbReference type="PANTHER" id="PTHR30349">
    <property type="entry name" value="PHAGE INTEGRASE-RELATED"/>
    <property type="match status" value="1"/>
</dbReference>
<dbReference type="Gene3D" id="1.10.150.130">
    <property type="match status" value="1"/>
</dbReference>
<dbReference type="InterPro" id="IPR010998">
    <property type="entry name" value="Integrase_recombinase_N"/>
</dbReference>
<dbReference type="Pfam" id="PF00589">
    <property type="entry name" value="Phage_integrase"/>
    <property type="match status" value="1"/>
</dbReference>
<dbReference type="SUPFAM" id="SSF56349">
    <property type="entry name" value="DNA breaking-rejoining enzymes"/>
    <property type="match status" value="1"/>
</dbReference>
<keyword evidence="4" id="KW-0159">Chromosome partition</keyword>
<name>A0ABW5NX08_9FLAO</name>
<feature type="domain" description="Core-binding (CB)" evidence="11">
    <location>
        <begin position="1"/>
        <end position="86"/>
    </location>
</feature>
<evidence type="ECO:0000256" key="9">
    <source>
        <dbReference type="PROSITE-ProRule" id="PRU01248"/>
    </source>
</evidence>
<dbReference type="Pfam" id="PF02899">
    <property type="entry name" value="Phage_int_SAM_1"/>
    <property type="match status" value="1"/>
</dbReference>
<evidence type="ECO:0000256" key="6">
    <source>
        <dbReference type="ARBA" id="ARBA00023125"/>
    </source>
</evidence>
<evidence type="ECO:0000256" key="2">
    <source>
        <dbReference type="ARBA" id="ARBA00022490"/>
    </source>
</evidence>
<proteinExistence type="predicted"/>
<dbReference type="InterPro" id="IPR044068">
    <property type="entry name" value="CB"/>
</dbReference>
<keyword evidence="2" id="KW-0963">Cytoplasm</keyword>
<keyword evidence="13" id="KW-1185">Reference proteome</keyword>
<gene>
    <name evidence="12" type="ORF">ACFSR3_13640</name>
</gene>
<keyword evidence="5" id="KW-0229">DNA integration</keyword>
<evidence type="ECO:0000256" key="8">
    <source>
        <dbReference type="ARBA" id="ARBA00023306"/>
    </source>
</evidence>
<dbReference type="Gene3D" id="1.10.443.10">
    <property type="entry name" value="Intergrase catalytic core"/>
    <property type="match status" value="1"/>
</dbReference>
<organism evidence="12 13">
    <name type="scientific">Flavobacterium suzhouense</name>
    <dbReference type="NCBI Taxonomy" id="1529638"/>
    <lineage>
        <taxon>Bacteria</taxon>
        <taxon>Pseudomonadati</taxon>
        <taxon>Bacteroidota</taxon>
        <taxon>Flavobacteriia</taxon>
        <taxon>Flavobacteriales</taxon>
        <taxon>Flavobacteriaceae</taxon>
        <taxon>Flavobacterium</taxon>
    </lineage>
</organism>
<keyword evidence="6 9" id="KW-0238">DNA-binding</keyword>
<dbReference type="Proteomes" id="UP001597480">
    <property type="component" value="Unassembled WGS sequence"/>
</dbReference>
<evidence type="ECO:0000259" key="10">
    <source>
        <dbReference type="PROSITE" id="PS51898"/>
    </source>
</evidence>
<dbReference type="PROSITE" id="PS51900">
    <property type="entry name" value="CB"/>
    <property type="match status" value="1"/>
</dbReference>
<keyword evidence="7" id="KW-0233">DNA recombination</keyword>
<evidence type="ECO:0000256" key="3">
    <source>
        <dbReference type="ARBA" id="ARBA00022618"/>
    </source>
</evidence>
<feature type="domain" description="Tyr recombinase" evidence="10">
    <location>
        <begin position="107"/>
        <end position="290"/>
    </location>
</feature>
<sequence length="305" mass="34629">MVNSKQAYADYLLKEKNYSLLTLRAYTDDVSTFERFIKEQDEEAELENVVYSHVRSWVVHLVEGGVANKSVNRKISSLKSFYKFLLRSKQISVNPLQQHKSLKAEKKVQIPFSEKELNDVVADLEYADDFEGIRNRLIIELFYTTGIRRAELIGLKLGSYDSGNGTLKVLGKRNKERMLPVLPCTAQLLGRYMVKRRSLPEINDADVLILNNRGNKVSESFVYRLINGYFSVVSGKVKKSPHVLRHTFATHLLNNGADLNSVKELLGHASLSSTQIYTHSSLAELKKVYGDAHPRNRGDSSTFND</sequence>
<evidence type="ECO:0000313" key="13">
    <source>
        <dbReference type="Proteomes" id="UP001597480"/>
    </source>
</evidence>
<dbReference type="InterPro" id="IPR013762">
    <property type="entry name" value="Integrase-like_cat_sf"/>
</dbReference>
<comment type="subcellular location">
    <subcellularLocation>
        <location evidence="1">Cytoplasm</location>
    </subcellularLocation>
</comment>
<dbReference type="InterPro" id="IPR004107">
    <property type="entry name" value="Integrase_SAM-like_N"/>
</dbReference>
<evidence type="ECO:0000256" key="4">
    <source>
        <dbReference type="ARBA" id="ARBA00022829"/>
    </source>
</evidence>
<keyword evidence="8" id="KW-0131">Cell cycle</keyword>
<accession>A0ABW5NX08</accession>
<dbReference type="InterPro" id="IPR002104">
    <property type="entry name" value="Integrase_catalytic"/>
</dbReference>
<dbReference type="PROSITE" id="PS51898">
    <property type="entry name" value="TYR_RECOMBINASE"/>
    <property type="match status" value="1"/>
</dbReference>
<protein>
    <submittedName>
        <fullName evidence="12">Tyrosine-type recombinase/integrase</fullName>
    </submittedName>
</protein>
<evidence type="ECO:0000256" key="1">
    <source>
        <dbReference type="ARBA" id="ARBA00004496"/>
    </source>
</evidence>
<keyword evidence="3" id="KW-0132">Cell division</keyword>
<evidence type="ECO:0000256" key="7">
    <source>
        <dbReference type="ARBA" id="ARBA00023172"/>
    </source>
</evidence>
<evidence type="ECO:0000256" key="5">
    <source>
        <dbReference type="ARBA" id="ARBA00022908"/>
    </source>
</evidence>